<dbReference type="OrthoDB" id="9811249at2"/>
<feature type="domain" description="Methylated-DNA-[protein]-cysteine S-methyltransferase DNA binding" evidence="9">
    <location>
        <begin position="178"/>
        <end position="257"/>
    </location>
</feature>
<evidence type="ECO:0000259" key="10">
    <source>
        <dbReference type="Pfam" id="PF02870"/>
    </source>
</evidence>
<evidence type="ECO:0000313" key="11">
    <source>
        <dbReference type="EMBL" id="TFV08160.1"/>
    </source>
</evidence>
<evidence type="ECO:0000256" key="4">
    <source>
        <dbReference type="ARBA" id="ARBA00022603"/>
    </source>
</evidence>
<dbReference type="PROSITE" id="PS00374">
    <property type="entry name" value="MGMT"/>
    <property type="match status" value="1"/>
</dbReference>
<dbReference type="InterPro" id="IPR014048">
    <property type="entry name" value="MethylDNA_cys_MeTrfase_DNA-bd"/>
</dbReference>
<dbReference type="Gene3D" id="1.10.10.10">
    <property type="entry name" value="Winged helix-like DNA-binding domain superfamily/Winged helix DNA-binding domain"/>
    <property type="match status" value="1"/>
</dbReference>
<keyword evidence="6" id="KW-0227">DNA damage</keyword>
<evidence type="ECO:0000256" key="3">
    <source>
        <dbReference type="ARBA" id="ARBA00011918"/>
    </source>
</evidence>
<dbReference type="PANTHER" id="PTHR10815:SF5">
    <property type="entry name" value="METHYLATED-DNA--PROTEIN-CYSTEINE METHYLTRANSFERASE"/>
    <property type="match status" value="1"/>
</dbReference>
<accession>A0A4Y9JTW9</accession>
<evidence type="ECO:0000259" key="9">
    <source>
        <dbReference type="Pfam" id="PF01035"/>
    </source>
</evidence>
<sequence>MKLSKNNHNLGVISLDSTLKLLSNITDKNSYFYWLNHQEYPPKSYLEHPIKSEKELQEYKNYFKRNFDLSLGAYIRIKRIFFILNNTKNQAKNELFYSFLDTPIGEMVAIFTLKGLCLLEFLDRKMLETELKEIIKKRHSNLINQKTEYFFELEQQLTEYFSGKREEFDIPLDFIGTDFQISVWQYLLNIPFGKTVSYSQQAKQMNIPNSTRAVASANGKNKISILVPCHRVLRQDHSLGGYGGGIARKKYLIELETF</sequence>
<evidence type="ECO:0000313" key="12">
    <source>
        <dbReference type="Proteomes" id="UP000297396"/>
    </source>
</evidence>
<dbReference type="InterPro" id="IPR008332">
    <property type="entry name" value="MethylG_MeTrfase_N"/>
</dbReference>
<evidence type="ECO:0000256" key="7">
    <source>
        <dbReference type="ARBA" id="ARBA00023204"/>
    </source>
</evidence>
<dbReference type="PANTHER" id="PTHR10815">
    <property type="entry name" value="METHYLATED-DNA--PROTEIN-CYSTEINE METHYLTRANSFERASE"/>
    <property type="match status" value="1"/>
</dbReference>
<evidence type="ECO:0000256" key="8">
    <source>
        <dbReference type="ARBA" id="ARBA00049348"/>
    </source>
</evidence>
<protein>
    <recommendedName>
        <fullName evidence="3">methylated-DNA--[protein]-cysteine S-methyltransferase</fullName>
        <ecNumber evidence="3">2.1.1.63</ecNumber>
    </recommendedName>
</protein>
<name>A0A4Y9JTW9_9PAST</name>
<dbReference type="Pfam" id="PF02870">
    <property type="entry name" value="Methyltransf_1N"/>
    <property type="match status" value="1"/>
</dbReference>
<dbReference type="NCBIfam" id="TIGR00589">
    <property type="entry name" value="ogt"/>
    <property type="match status" value="1"/>
</dbReference>
<organism evidence="11 12">
    <name type="scientific">Muribacter muris</name>
    <dbReference type="NCBI Taxonomy" id="67855"/>
    <lineage>
        <taxon>Bacteria</taxon>
        <taxon>Pseudomonadati</taxon>
        <taxon>Pseudomonadota</taxon>
        <taxon>Gammaproteobacteria</taxon>
        <taxon>Pasteurellales</taxon>
        <taxon>Pasteurellaceae</taxon>
        <taxon>Muribacter</taxon>
    </lineage>
</organism>
<feature type="domain" description="Methylguanine DNA methyltransferase ribonuclease-like" evidence="10">
    <location>
        <begin position="95"/>
        <end position="174"/>
    </location>
</feature>
<dbReference type="EC" id="2.1.1.63" evidence="3"/>
<evidence type="ECO:0000256" key="1">
    <source>
        <dbReference type="ARBA" id="ARBA00001286"/>
    </source>
</evidence>
<evidence type="ECO:0000256" key="6">
    <source>
        <dbReference type="ARBA" id="ARBA00022763"/>
    </source>
</evidence>
<reference evidence="11 12" key="1">
    <citation type="submission" date="2019-03" db="EMBL/GenBank/DDBJ databases">
        <title>Diversity of the mouse oral microbiome.</title>
        <authorList>
            <person name="Joseph S."/>
            <person name="Aduse-Opoku J."/>
            <person name="Curtis M."/>
            <person name="Wade W."/>
            <person name="Hashim A."/>
        </authorList>
    </citation>
    <scope>NUCLEOTIDE SEQUENCE [LARGE SCALE GENOMIC DNA]</scope>
    <source>
        <strain evidence="11 12">WT12</strain>
    </source>
</reference>
<dbReference type="Proteomes" id="UP000297396">
    <property type="component" value="Unassembled WGS sequence"/>
</dbReference>
<comment type="catalytic activity">
    <reaction evidence="8">
        <text>a 6-O-methyl-2'-deoxyguanosine in DNA + L-cysteinyl-[protein] = S-methyl-L-cysteinyl-[protein] + a 2'-deoxyguanosine in DNA</text>
        <dbReference type="Rhea" id="RHEA:24000"/>
        <dbReference type="Rhea" id="RHEA-COMP:10131"/>
        <dbReference type="Rhea" id="RHEA-COMP:10132"/>
        <dbReference type="Rhea" id="RHEA-COMP:11367"/>
        <dbReference type="Rhea" id="RHEA-COMP:11368"/>
        <dbReference type="ChEBI" id="CHEBI:29950"/>
        <dbReference type="ChEBI" id="CHEBI:82612"/>
        <dbReference type="ChEBI" id="CHEBI:85445"/>
        <dbReference type="ChEBI" id="CHEBI:85448"/>
        <dbReference type="EC" id="2.1.1.63"/>
    </reaction>
</comment>
<dbReference type="CDD" id="cd06445">
    <property type="entry name" value="ATase"/>
    <property type="match status" value="1"/>
</dbReference>
<gene>
    <name evidence="11" type="ORF">E4T80_11200</name>
</gene>
<comment type="similarity">
    <text evidence="2">Belongs to the MGMT family.</text>
</comment>
<comment type="catalytic activity">
    <reaction evidence="1">
        <text>a 4-O-methyl-thymidine in DNA + L-cysteinyl-[protein] = a thymidine in DNA + S-methyl-L-cysteinyl-[protein]</text>
        <dbReference type="Rhea" id="RHEA:53428"/>
        <dbReference type="Rhea" id="RHEA-COMP:10131"/>
        <dbReference type="Rhea" id="RHEA-COMP:10132"/>
        <dbReference type="Rhea" id="RHEA-COMP:13555"/>
        <dbReference type="Rhea" id="RHEA-COMP:13556"/>
        <dbReference type="ChEBI" id="CHEBI:29950"/>
        <dbReference type="ChEBI" id="CHEBI:82612"/>
        <dbReference type="ChEBI" id="CHEBI:137386"/>
        <dbReference type="ChEBI" id="CHEBI:137387"/>
        <dbReference type="EC" id="2.1.1.63"/>
    </reaction>
</comment>
<comment type="caution">
    <text evidence="11">The sequence shown here is derived from an EMBL/GenBank/DDBJ whole genome shotgun (WGS) entry which is preliminary data.</text>
</comment>
<dbReference type="GO" id="GO:0032259">
    <property type="term" value="P:methylation"/>
    <property type="evidence" value="ECO:0007669"/>
    <property type="project" value="UniProtKB-KW"/>
</dbReference>
<dbReference type="AlphaFoldDB" id="A0A4Y9JTW9"/>
<proteinExistence type="inferred from homology"/>
<dbReference type="Pfam" id="PF01035">
    <property type="entry name" value="DNA_binding_1"/>
    <property type="match status" value="1"/>
</dbReference>
<dbReference type="Gene3D" id="3.30.160.70">
    <property type="entry name" value="Methylated DNA-protein cysteine methyltransferase domain"/>
    <property type="match status" value="1"/>
</dbReference>
<dbReference type="RefSeq" id="WP_135058434.1">
    <property type="nucleotide sequence ID" value="NZ_JADGLC010000030.1"/>
</dbReference>
<evidence type="ECO:0000256" key="5">
    <source>
        <dbReference type="ARBA" id="ARBA00022679"/>
    </source>
</evidence>
<dbReference type="SUPFAM" id="SSF46767">
    <property type="entry name" value="Methylated DNA-protein cysteine methyltransferase, C-terminal domain"/>
    <property type="match status" value="1"/>
</dbReference>
<dbReference type="SUPFAM" id="SSF53155">
    <property type="entry name" value="Methylated DNA-protein cysteine methyltransferase domain"/>
    <property type="match status" value="1"/>
</dbReference>
<keyword evidence="4 11" id="KW-0489">Methyltransferase</keyword>
<dbReference type="EMBL" id="SPPA01000030">
    <property type="protein sequence ID" value="TFV08160.1"/>
    <property type="molecule type" value="Genomic_DNA"/>
</dbReference>
<dbReference type="FunFam" id="1.10.10.10:FF:000214">
    <property type="entry name" value="Methylated-DNA--protein-cysteine methyltransferase"/>
    <property type="match status" value="1"/>
</dbReference>
<dbReference type="InterPro" id="IPR036388">
    <property type="entry name" value="WH-like_DNA-bd_sf"/>
</dbReference>
<dbReference type="InterPro" id="IPR036217">
    <property type="entry name" value="MethylDNA_cys_MeTrfase_DNAb"/>
</dbReference>
<dbReference type="InterPro" id="IPR036631">
    <property type="entry name" value="MGMT_N_sf"/>
</dbReference>
<keyword evidence="7" id="KW-0234">DNA repair</keyword>
<dbReference type="GO" id="GO:0006281">
    <property type="term" value="P:DNA repair"/>
    <property type="evidence" value="ECO:0007669"/>
    <property type="project" value="UniProtKB-KW"/>
</dbReference>
<dbReference type="InterPro" id="IPR001497">
    <property type="entry name" value="MethylDNA_cys_MeTrfase_AS"/>
</dbReference>
<evidence type="ECO:0000256" key="2">
    <source>
        <dbReference type="ARBA" id="ARBA00008711"/>
    </source>
</evidence>
<keyword evidence="5 11" id="KW-0808">Transferase</keyword>
<dbReference type="GO" id="GO:0003908">
    <property type="term" value="F:methylated-DNA-[protein]-cysteine S-methyltransferase activity"/>
    <property type="evidence" value="ECO:0007669"/>
    <property type="project" value="UniProtKB-EC"/>
</dbReference>